<reference evidence="1 2" key="1">
    <citation type="journal article" date="2023" name="IScience">
        <title>Expanded male sex-determining region conserved during the evolution of homothallism in the green alga Volvox.</title>
        <authorList>
            <person name="Yamamoto K."/>
            <person name="Matsuzaki R."/>
            <person name="Mahakham W."/>
            <person name="Heman W."/>
            <person name="Sekimoto H."/>
            <person name="Kawachi M."/>
            <person name="Minakuchi Y."/>
            <person name="Toyoda A."/>
            <person name="Nozaki H."/>
        </authorList>
    </citation>
    <scope>NUCLEOTIDE SEQUENCE [LARGE SCALE GENOMIC DNA]</scope>
    <source>
        <strain evidence="1 2">NIES-4468</strain>
    </source>
</reference>
<dbReference type="EMBL" id="BSDZ01000015">
    <property type="protein sequence ID" value="GLI63304.1"/>
    <property type="molecule type" value="Genomic_DNA"/>
</dbReference>
<name>A0ABQ5S1K4_9CHLO</name>
<feature type="non-terminal residue" evidence="1">
    <location>
        <position position="1"/>
    </location>
</feature>
<accession>A0ABQ5S1K4</accession>
<protein>
    <submittedName>
        <fullName evidence="1">Uncharacterized protein</fullName>
    </submittedName>
</protein>
<dbReference type="InterPro" id="IPR014867">
    <property type="entry name" value="Spore_coat_CotH_CotH2/3/7"/>
</dbReference>
<evidence type="ECO:0000313" key="2">
    <source>
        <dbReference type="Proteomes" id="UP001165090"/>
    </source>
</evidence>
<evidence type="ECO:0000313" key="1">
    <source>
        <dbReference type="EMBL" id="GLI63304.1"/>
    </source>
</evidence>
<feature type="non-terminal residue" evidence="1">
    <location>
        <position position="136"/>
    </location>
</feature>
<comment type="caution">
    <text evidence="1">The sequence shown here is derived from an EMBL/GenBank/DDBJ whole genome shotgun (WGS) entry which is preliminary data.</text>
</comment>
<keyword evidence="2" id="KW-1185">Reference proteome</keyword>
<dbReference type="Proteomes" id="UP001165090">
    <property type="component" value="Unassembled WGS sequence"/>
</dbReference>
<gene>
    <name evidence="1" type="ORF">VaNZ11_006211</name>
</gene>
<sequence>SAPTSLLGLPAAADWILYGPSLDRSLIRDALSSDLARVQGRWASHCRFVELFVVEDGASYVDQKRHYKGLYALTEPIERGRHRVNVHKLEKDEDLSGGFILELSNAAATEWWTAQLGAKLPPSITKIGPTRVDFKY</sequence>
<proteinExistence type="predicted"/>
<organism evidence="1 2">
    <name type="scientific">Volvox africanus</name>
    <dbReference type="NCBI Taxonomy" id="51714"/>
    <lineage>
        <taxon>Eukaryota</taxon>
        <taxon>Viridiplantae</taxon>
        <taxon>Chlorophyta</taxon>
        <taxon>core chlorophytes</taxon>
        <taxon>Chlorophyceae</taxon>
        <taxon>CS clade</taxon>
        <taxon>Chlamydomonadales</taxon>
        <taxon>Volvocaceae</taxon>
        <taxon>Volvox</taxon>
    </lineage>
</organism>
<dbReference type="Pfam" id="PF08757">
    <property type="entry name" value="CotH"/>
    <property type="match status" value="1"/>
</dbReference>